<comment type="pathway">
    <text evidence="10">Lipid metabolism; phospholipid metabolism.</text>
</comment>
<comment type="caution">
    <text evidence="10">Lacks conserved residue(s) required for the propagation of feature annotation.</text>
</comment>
<dbReference type="STRING" id="574349.SAMN05443545_102132"/>
<keyword evidence="1 10" id="KW-1003">Cell membrane</keyword>
<dbReference type="Proteomes" id="UP000198500">
    <property type="component" value="Unassembled WGS sequence"/>
</dbReference>
<evidence type="ECO:0000256" key="10">
    <source>
        <dbReference type="HAMAP-Rule" id="MF_01043"/>
    </source>
</evidence>
<evidence type="ECO:0000256" key="1">
    <source>
        <dbReference type="ARBA" id="ARBA00022475"/>
    </source>
</evidence>
<evidence type="ECO:0000256" key="9">
    <source>
        <dbReference type="ARBA" id="ARBA00023264"/>
    </source>
</evidence>
<keyword evidence="11" id="KW-0012">Acyltransferase</keyword>
<feature type="transmembrane region" description="Helical" evidence="10">
    <location>
        <begin position="89"/>
        <end position="107"/>
    </location>
</feature>
<comment type="catalytic activity">
    <reaction evidence="10">
        <text>an acyl phosphate + sn-glycerol 3-phosphate = a 1-acyl-sn-glycero-3-phosphate + phosphate</text>
        <dbReference type="Rhea" id="RHEA:34075"/>
        <dbReference type="ChEBI" id="CHEBI:43474"/>
        <dbReference type="ChEBI" id="CHEBI:57597"/>
        <dbReference type="ChEBI" id="CHEBI:57970"/>
        <dbReference type="ChEBI" id="CHEBI:59918"/>
        <dbReference type="EC" id="2.3.1.275"/>
    </reaction>
</comment>
<comment type="subcellular location">
    <subcellularLocation>
        <location evidence="10">Cell membrane</location>
        <topology evidence="10">Multi-pass membrane protein</topology>
    </subcellularLocation>
</comment>
<evidence type="ECO:0000256" key="6">
    <source>
        <dbReference type="ARBA" id="ARBA00023098"/>
    </source>
</evidence>
<dbReference type="GO" id="GO:0008654">
    <property type="term" value="P:phospholipid biosynthetic process"/>
    <property type="evidence" value="ECO:0007669"/>
    <property type="project" value="UniProtKB-UniRule"/>
</dbReference>
<keyword evidence="2 10" id="KW-0444">Lipid biosynthesis</keyword>
<comment type="similarity">
    <text evidence="10">Belongs to the PlsY family.</text>
</comment>
<dbReference type="PANTHER" id="PTHR30309:SF0">
    <property type="entry name" value="GLYCEROL-3-PHOSPHATE ACYLTRANSFERASE-RELATED"/>
    <property type="match status" value="1"/>
</dbReference>
<reference evidence="11 12" key="1">
    <citation type="submission" date="2016-10" db="EMBL/GenBank/DDBJ databases">
        <authorList>
            <person name="de Groot N.N."/>
        </authorList>
    </citation>
    <scope>NUCLEOTIDE SEQUENCE [LARGE SCALE GENOMIC DNA]</scope>
    <source>
        <strain evidence="11 12">DSM 19219</strain>
    </source>
</reference>
<keyword evidence="9 10" id="KW-1208">Phospholipid metabolism</keyword>
<keyword evidence="12" id="KW-1185">Reference proteome</keyword>
<name>A0A1H2UGM1_9GAMM</name>
<keyword evidence="6 10" id="KW-0443">Lipid metabolism</keyword>
<dbReference type="PANTHER" id="PTHR30309">
    <property type="entry name" value="INNER MEMBRANE PROTEIN YGIH"/>
    <property type="match status" value="1"/>
</dbReference>
<dbReference type="GO" id="GO:0005886">
    <property type="term" value="C:plasma membrane"/>
    <property type="evidence" value="ECO:0007669"/>
    <property type="project" value="UniProtKB-SubCell"/>
</dbReference>
<sequence length="214" mass="23273">MTSAVSYTSLAGLGALGYLCGSWLSAITVCRLANVPDPRYQGSCNPGFSNVLRLYGRRLALVTLLLDMCKGMPALWLTKLMGWSPWAQGLVGLGVLLGHSYPLWYRFRGGKAVASAFGVLLVLAPLVALCCALCWVVLAWRVRTAAVASLASATLAPLLSFWLAPDYVLVIIGFALLVLVRHFWNILRLSRGMERPLTDHGRKGEVKLPEDEGQ</sequence>
<dbReference type="NCBIfam" id="TIGR00023">
    <property type="entry name" value="glycerol-3-phosphate 1-O-acyltransferase PlsY"/>
    <property type="match status" value="1"/>
</dbReference>
<keyword evidence="5 10" id="KW-1133">Transmembrane helix</keyword>
<dbReference type="Pfam" id="PF02660">
    <property type="entry name" value="G3P_acyltransf"/>
    <property type="match status" value="1"/>
</dbReference>
<dbReference type="RefSeq" id="WP_092568225.1">
    <property type="nucleotide sequence ID" value="NZ_BMXH01000002.1"/>
</dbReference>
<proteinExistence type="inferred from homology"/>
<dbReference type="EC" id="2.3.1.275" evidence="10"/>
<dbReference type="EMBL" id="FNNI01000002">
    <property type="protein sequence ID" value="SDW54699.1"/>
    <property type="molecule type" value="Genomic_DNA"/>
</dbReference>
<dbReference type="AlphaFoldDB" id="A0A1H2UGM1"/>
<dbReference type="HAMAP" id="MF_01043">
    <property type="entry name" value="PlsY"/>
    <property type="match status" value="1"/>
</dbReference>
<dbReference type="OrthoDB" id="9777124at2"/>
<comment type="function">
    <text evidence="10">Catalyzes the transfer of an acyl group from acyl-phosphate (acyl-PO(4)) to glycerol-3-phosphate (G3P) to form lysophosphatidic acid (LPA). This enzyme utilizes acyl-phosphate as fatty acyl donor, but not acyl-CoA or acyl-ACP.</text>
</comment>
<evidence type="ECO:0000256" key="8">
    <source>
        <dbReference type="ARBA" id="ARBA00023209"/>
    </source>
</evidence>
<dbReference type="InterPro" id="IPR003811">
    <property type="entry name" value="G3P_acylTferase_PlsY"/>
</dbReference>
<comment type="subunit">
    <text evidence="10">Probably interacts with PlsX.</text>
</comment>
<feature type="transmembrane region" description="Helical" evidence="10">
    <location>
        <begin position="113"/>
        <end position="138"/>
    </location>
</feature>
<protein>
    <recommendedName>
        <fullName evidence="10">Glycerol-3-phosphate acyltransferase</fullName>
    </recommendedName>
    <alternativeName>
        <fullName evidence="10">Acyl-PO4 G3P acyltransferase</fullName>
    </alternativeName>
    <alternativeName>
        <fullName evidence="10">Acyl-phosphate--glycerol-3-phosphate acyltransferase</fullName>
    </alternativeName>
    <alternativeName>
        <fullName evidence="10">G3P acyltransferase</fullName>
        <shortName evidence="10">GPAT</shortName>
        <ecNumber evidence="10">2.3.1.275</ecNumber>
    </alternativeName>
    <alternativeName>
        <fullName evidence="10">Lysophosphatidic acid synthase</fullName>
        <shortName evidence="10">LPA synthase</shortName>
    </alternativeName>
</protein>
<gene>
    <name evidence="10" type="primary">plsY</name>
    <name evidence="11" type="ORF">SAMN05443545_102132</name>
</gene>
<keyword evidence="7 10" id="KW-0472">Membrane</keyword>
<evidence type="ECO:0000256" key="4">
    <source>
        <dbReference type="ARBA" id="ARBA00022692"/>
    </source>
</evidence>
<organism evidence="11 12">
    <name type="scientific">Aidingimonas halophila</name>
    <dbReference type="NCBI Taxonomy" id="574349"/>
    <lineage>
        <taxon>Bacteria</taxon>
        <taxon>Pseudomonadati</taxon>
        <taxon>Pseudomonadota</taxon>
        <taxon>Gammaproteobacteria</taxon>
        <taxon>Oceanospirillales</taxon>
        <taxon>Halomonadaceae</taxon>
        <taxon>Aidingimonas</taxon>
    </lineage>
</organism>
<feature type="transmembrane region" description="Helical" evidence="10">
    <location>
        <begin position="169"/>
        <end position="187"/>
    </location>
</feature>
<evidence type="ECO:0000256" key="7">
    <source>
        <dbReference type="ARBA" id="ARBA00023136"/>
    </source>
</evidence>
<keyword evidence="3 10" id="KW-0808">Transferase</keyword>
<dbReference type="SMART" id="SM01207">
    <property type="entry name" value="G3P_acyltransf"/>
    <property type="match status" value="1"/>
</dbReference>
<evidence type="ECO:0000256" key="2">
    <source>
        <dbReference type="ARBA" id="ARBA00022516"/>
    </source>
</evidence>
<evidence type="ECO:0000256" key="5">
    <source>
        <dbReference type="ARBA" id="ARBA00022989"/>
    </source>
</evidence>
<dbReference type="UniPathway" id="UPA00085"/>
<accession>A0A1H2UGM1</accession>
<keyword evidence="8 10" id="KW-0594">Phospholipid biosynthesis</keyword>
<dbReference type="GO" id="GO:0043772">
    <property type="term" value="F:acyl-phosphate glycerol-3-phosphate acyltransferase activity"/>
    <property type="evidence" value="ECO:0007669"/>
    <property type="project" value="UniProtKB-UniRule"/>
</dbReference>
<evidence type="ECO:0000313" key="12">
    <source>
        <dbReference type="Proteomes" id="UP000198500"/>
    </source>
</evidence>
<evidence type="ECO:0000313" key="11">
    <source>
        <dbReference type="EMBL" id="SDW54699.1"/>
    </source>
</evidence>
<keyword evidence="4 10" id="KW-0812">Transmembrane</keyword>
<evidence type="ECO:0000256" key="3">
    <source>
        <dbReference type="ARBA" id="ARBA00022679"/>
    </source>
</evidence>